<dbReference type="Gene3D" id="3.30.40.220">
    <property type="match status" value="1"/>
</dbReference>
<proteinExistence type="predicted"/>
<protein>
    <recommendedName>
        <fullName evidence="2">HNH domain-containing protein</fullName>
    </recommendedName>
</protein>
<evidence type="ECO:0000313" key="1">
    <source>
        <dbReference type="EMBL" id="QHU31134.1"/>
    </source>
</evidence>
<dbReference type="EMBL" id="MN740524">
    <property type="protein sequence ID" value="QHU31134.1"/>
    <property type="molecule type" value="Genomic_DNA"/>
</dbReference>
<sequence>MSSENKSVAIKGTNNRYQIKKLIDQPFVPKQRIVSKKWNIDDKWFQSDAQLELLQDINTEEEYKKEKDILKREIINKIVSYKNQDISRNLLNKDKFIDSSSVMLRLAESNLNCYYCKGDILVLYDISREMNQWSIDRIDNDQGHNIDNYHISCLKCNLERKRKSADKFLFTKQLTIIKND</sequence>
<evidence type="ECO:0008006" key="2">
    <source>
        <dbReference type="Google" id="ProtNLM"/>
    </source>
</evidence>
<organism evidence="1">
    <name type="scientific">viral metagenome</name>
    <dbReference type="NCBI Taxonomy" id="1070528"/>
    <lineage>
        <taxon>unclassified sequences</taxon>
        <taxon>metagenomes</taxon>
        <taxon>organismal metagenomes</taxon>
    </lineage>
</organism>
<name>A0A6C0LNI3_9ZZZZ</name>
<dbReference type="AlphaFoldDB" id="A0A6C0LNI3"/>
<reference evidence="1" key="1">
    <citation type="journal article" date="2020" name="Nature">
        <title>Giant virus diversity and host interactions through global metagenomics.</title>
        <authorList>
            <person name="Schulz F."/>
            <person name="Roux S."/>
            <person name="Paez-Espino D."/>
            <person name="Jungbluth S."/>
            <person name="Walsh D.A."/>
            <person name="Denef V.J."/>
            <person name="McMahon K.D."/>
            <person name="Konstantinidis K.T."/>
            <person name="Eloe-Fadrosh E.A."/>
            <person name="Kyrpides N.C."/>
            <person name="Woyke T."/>
        </authorList>
    </citation>
    <scope>NUCLEOTIDE SEQUENCE</scope>
    <source>
        <strain evidence="1">GVMAG-M-3300027892-73</strain>
    </source>
</reference>
<accession>A0A6C0LNI3</accession>